<keyword evidence="1" id="KW-0812">Transmembrane</keyword>
<reference evidence="2 3" key="1">
    <citation type="submission" date="2022-11" db="EMBL/GenBank/DDBJ databases">
        <title>Minimal conservation of predation-associated metabolite biosynthetic gene clusters underscores biosynthetic potential of Myxococcota including descriptions for ten novel species: Archangium lansinium sp. nov., Myxococcus landrumus sp. nov., Nannocystis bai.</title>
        <authorList>
            <person name="Ahearne A."/>
            <person name="Stevens C."/>
            <person name="Dowd S."/>
        </authorList>
    </citation>
    <scope>NUCLEOTIDE SEQUENCE [LARGE SCALE GENOMIC DNA]</scope>
    <source>
        <strain evidence="2 3">BB15-2</strain>
    </source>
</reference>
<protein>
    <recommendedName>
        <fullName evidence="4">DUF3592 domain-containing protein</fullName>
    </recommendedName>
</protein>
<name>A0ABT5EB87_9BACT</name>
<proteinExistence type="predicted"/>
<evidence type="ECO:0008006" key="4">
    <source>
        <dbReference type="Google" id="ProtNLM"/>
    </source>
</evidence>
<evidence type="ECO:0000256" key="1">
    <source>
        <dbReference type="SAM" id="Phobius"/>
    </source>
</evidence>
<evidence type="ECO:0000313" key="3">
    <source>
        <dbReference type="Proteomes" id="UP001221686"/>
    </source>
</evidence>
<keyword evidence="1" id="KW-0472">Membrane</keyword>
<feature type="transmembrane region" description="Helical" evidence="1">
    <location>
        <begin position="12"/>
        <end position="30"/>
    </location>
</feature>
<comment type="caution">
    <text evidence="2">The sequence shown here is derived from an EMBL/GenBank/DDBJ whole genome shotgun (WGS) entry which is preliminary data.</text>
</comment>
<gene>
    <name evidence="2" type="ORF">POL25_40020</name>
</gene>
<dbReference type="Proteomes" id="UP001221686">
    <property type="component" value="Unassembled WGS sequence"/>
</dbReference>
<evidence type="ECO:0000313" key="2">
    <source>
        <dbReference type="EMBL" id="MDC0723143.1"/>
    </source>
</evidence>
<sequence length="190" mass="20358">MREPTPPPDLSTIAYVFCALGLVLFGVFQINQKPIDMREFGGELEDHGPFGWGCVAVGTAGGVAAAVARSRARRRYAAAMQAHAERLDRLVPAWGQVEASELGERLLGRSDSGPDPLIGYRVSLALTVWTSREPGPQSRVSVAHAFEPHVATALAPGSWIEMGFDPRDTVIVPQHVVTRDGAKLPVVPVG</sequence>
<feature type="transmembrane region" description="Helical" evidence="1">
    <location>
        <begin position="50"/>
        <end position="68"/>
    </location>
</feature>
<keyword evidence="3" id="KW-1185">Reference proteome</keyword>
<dbReference type="RefSeq" id="WP_272091680.1">
    <property type="nucleotide sequence ID" value="NZ_JAQNDL010000004.1"/>
</dbReference>
<organism evidence="2 3">
    <name type="scientific">Nannocystis bainbridge</name>
    <dbReference type="NCBI Taxonomy" id="2995303"/>
    <lineage>
        <taxon>Bacteria</taxon>
        <taxon>Pseudomonadati</taxon>
        <taxon>Myxococcota</taxon>
        <taxon>Polyangia</taxon>
        <taxon>Nannocystales</taxon>
        <taxon>Nannocystaceae</taxon>
        <taxon>Nannocystis</taxon>
    </lineage>
</organism>
<keyword evidence="1" id="KW-1133">Transmembrane helix</keyword>
<dbReference type="EMBL" id="JAQNDL010000004">
    <property type="protein sequence ID" value="MDC0723143.1"/>
    <property type="molecule type" value="Genomic_DNA"/>
</dbReference>
<accession>A0ABT5EB87</accession>